<dbReference type="Proteomes" id="UP001597183">
    <property type="component" value="Unassembled WGS sequence"/>
</dbReference>
<organism evidence="2 3">
    <name type="scientific">Actinoplanes sichuanensis</name>
    <dbReference type="NCBI Taxonomy" id="512349"/>
    <lineage>
        <taxon>Bacteria</taxon>
        <taxon>Bacillati</taxon>
        <taxon>Actinomycetota</taxon>
        <taxon>Actinomycetes</taxon>
        <taxon>Micromonosporales</taxon>
        <taxon>Micromonosporaceae</taxon>
        <taxon>Actinoplanes</taxon>
    </lineage>
</organism>
<name>A0ABW4AT50_9ACTN</name>
<evidence type="ECO:0000256" key="1">
    <source>
        <dbReference type="SAM" id="Phobius"/>
    </source>
</evidence>
<dbReference type="EMBL" id="JBHTMK010000079">
    <property type="protein sequence ID" value="MFD1374064.1"/>
    <property type="molecule type" value="Genomic_DNA"/>
</dbReference>
<dbReference type="RefSeq" id="WP_317794332.1">
    <property type="nucleotide sequence ID" value="NZ_AP028461.1"/>
</dbReference>
<accession>A0ABW4AT50</accession>
<comment type="caution">
    <text evidence="2">The sequence shown here is derived from an EMBL/GenBank/DDBJ whole genome shotgun (WGS) entry which is preliminary data.</text>
</comment>
<sequence>MIRSSLAGLFAVAQRRAAVTALSLVFLGTTLAALTGLAIEQTSSVDPSPFVVVIGAATGVGTVMFLRRAAHQGR</sequence>
<gene>
    <name evidence="2" type="ORF">ACFQ5G_52790</name>
</gene>
<reference evidence="3" key="1">
    <citation type="journal article" date="2019" name="Int. J. Syst. Evol. Microbiol.">
        <title>The Global Catalogue of Microorganisms (GCM) 10K type strain sequencing project: providing services to taxonomists for standard genome sequencing and annotation.</title>
        <authorList>
            <consortium name="The Broad Institute Genomics Platform"/>
            <consortium name="The Broad Institute Genome Sequencing Center for Infectious Disease"/>
            <person name="Wu L."/>
            <person name="Ma J."/>
        </authorList>
    </citation>
    <scope>NUCLEOTIDE SEQUENCE [LARGE SCALE GENOMIC DNA]</scope>
    <source>
        <strain evidence="3">CCM 7526</strain>
    </source>
</reference>
<keyword evidence="1" id="KW-0812">Transmembrane</keyword>
<evidence type="ECO:0000313" key="2">
    <source>
        <dbReference type="EMBL" id="MFD1374064.1"/>
    </source>
</evidence>
<keyword evidence="1" id="KW-0472">Membrane</keyword>
<protein>
    <recommendedName>
        <fullName evidence="4">PEP-CTERM protein-sorting domain-containing protein</fullName>
    </recommendedName>
</protein>
<feature type="transmembrane region" description="Helical" evidence="1">
    <location>
        <begin position="48"/>
        <end position="66"/>
    </location>
</feature>
<evidence type="ECO:0008006" key="4">
    <source>
        <dbReference type="Google" id="ProtNLM"/>
    </source>
</evidence>
<keyword evidence="1" id="KW-1133">Transmembrane helix</keyword>
<keyword evidence="3" id="KW-1185">Reference proteome</keyword>
<proteinExistence type="predicted"/>
<evidence type="ECO:0000313" key="3">
    <source>
        <dbReference type="Proteomes" id="UP001597183"/>
    </source>
</evidence>